<feature type="domain" description="Water stress and hypersensitive response" evidence="1">
    <location>
        <begin position="476"/>
        <end position="592"/>
    </location>
</feature>
<feature type="domain" description="Water stress and hypersensitive response" evidence="1">
    <location>
        <begin position="330"/>
        <end position="448"/>
    </location>
</feature>
<protein>
    <submittedName>
        <fullName evidence="2">LEA type 2 family protein</fullName>
    </submittedName>
</protein>
<accession>A0ABD5ZS82</accession>
<dbReference type="InterPro" id="IPR013990">
    <property type="entry name" value="WHy-dom"/>
</dbReference>
<gene>
    <name evidence="2" type="ORF">ACFQJ4_12225</name>
</gene>
<dbReference type="InterPro" id="IPR013783">
    <property type="entry name" value="Ig-like_fold"/>
</dbReference>
<evidence type="ECO:0000313" key="3">
    <source>
        <dbReference type="Proteomes" id="UP001596398"/>
    </source>
</evidence>
<feature type="domain" description="Water stress and hypersensitive response" evidence="1">
    <location>
        <begin position="38"/>
        <end position="155"/>
    </location>
</feature>
<organism evidence="2 3">
    <name type="scientific">Halosegnis marinus</name>
    <dbReference type="NCBI Taxonomy" id="3034023"/>
    <lineage>
        <taxon>Archaea</taxon>
        <taxon>Methanobacteriati</taxon>
        <taxon>Methanobacteriota</taxon>
        <taxon>Stenosarchaea group</taxon>
        <taxon>Halobacteria</taxon>
        <taxon>Halobacteriales</taxon>
        <taxon>Natronomonadaceae</taxon>
        <taxon>Halosegnis</taxon>
    </lineage>
</organism>
<dbReference type="InterPro" id="IPR004864">
    <property type="entry name" value="LEA_2"/>
</dbReference>
<keyword evidence="3" id="KW-1185">Reference proteome</keyword>
<dbReference type="SUPFAM" id="SSF117070">
    <property type="entry name" value="LEA14-like"/>
    <property type="match status" value="2"/>
</dbReference>
<dbReference type="RefSeq" id="WP_276234235.1">
    <property type="nucleotide sequence ID" value="NZ_CP119802.1"/>
</dbReference>
<feature type="domain" description="Water stress and hypersensitive response" evidence="1">
    <location>
        <begin position="180"/>
        <end position="300"/>
    </location>
</feature>
<dbReference type="Proteomes" id="UP001596398">
    <property type="component" value="Unassembled WGS sequence"/>
</dbReference>
<comment type="caution">
    <text evidence="2">The sequence shown here is derived from an EMBL/GenBank/DDBJ whole genome shotgun (WGS) entry which is preliminary data.</text>
</comment>
<dbReference type="SMART" id="SM00769">
    <property type="entry name" value="WHy"/>
    <property type="match status" value="4"/>
</dbReference>
<sequence>MVTRGTALKVGAVLLLLVGAGVGAYLYQLGSDFQQPTVESVESEFGAVEGDTTEIRTRLVLDNPNDQSIPGAARLGFAVTMNGVPVADGSKGGVGLRPGRNELNVTVPLRNEQIPAWWVTHVNNDERTELVTAPSVSLPGLPVSVDLPNRTRTIETDLLGAVTSEGERTVAVGNTSVMTVSNQRASWGEATAEETPLEVRTDIENVHDYPVRLDGTAYTIEMNGVVVGNGTTDDSFVLQPGESGTFAANPVIDTPRMADWWASHVAANETTRLSVRVYGLVEQDGELERVPITVFEREAELRTDLLGEGGTEVESIDTGADEFAYEQPSLVASASGWGEVGETTTEIETEVVVNNPNDGAVGDLVSLSVAEETHINGVRAASGEGSLDGLAPGNNTLALVSEFRHDAVPEWWARHLNRGEASTVVTTTNATADIGVTRLAAPEPERTRTVSTDLLAGFNSTEPDEIRQSGQTVATITETRATWGEATAETAPIDTAVTIRNERSRFITVRDITYTVRLNDVALADNRTVDETYTISPLSTRTIEPRFLLNNSRMADWWPTHVRNGEESVMTTEVYATVETALGTRRVRLDSFSQNRTVATEFFAES</sequence>
<proteinExistence type="predicted"/>
<evidence type="ECO:0000259" key="1">
    <source>
        <dbReference type="SMART" id="SM00769"/>
    </source>
</evidence>
<name>A0ABD5ZS82_9EURY</name>
<dbReference type="AlphaFoldDB" id="A0ABD5ZS82"/>
<evidence type="ECO:0000313" key="2">
    <source>
        <dbReference type="EMBL" id="MFC7236083.1"/>
    </source>
</evidence>
<dbReference type="Gene3D" id="2.60.40.10">
    <property type="entry name" value="Immunoglobulins"/>
    <property type="match status" value="4"/>
</dbReference>
<dbReference type="GeneID" id="79267789"/>
<dbReference type="Pfam" id="PF03168">
    <property type="entry name" value="LEA_2"/>
    <property type="match status" value="1"/>
</dbReference>
<reference evidence="2 3" key="1">
    <citation type="journal article" date="2019" name="Int. J. Syst. Evol. Microbiol.">
        <title>The Global Catalogue of Microorganisms (GCM) 10K type strain sequencing project: providing services to taxonomists for standard genome sequencing and annotation.</title>
        <authorList>
            <consortium name="The Broad Institute Genomics Platform"/>
            <consortium name="The Broad Institute Genome Sequencing Center for Infectious Disease"/>
            <person name="Wu L."/>
            <person name="Ma J."/>
        </authorList>
    </citation>
    <scope>NUCLEOTIDE SEQUENCE [LARGE SCALE GENOMIC DNA]</scope>
    <source>
        <strain evidence="2 3">DT85</strain>
    </source>
</reference>
<dbReference type="EMBL" id="JBHTAP010000001">
    <property type="protein sequence ID" value="MFC7236083.1"/>
    <property type="molecule type" value="Genomic_DNA"/>
</dbReference>